<feature type="transmembrane region" description="Helical" evidence="1">
    <location>
        <begin position="185"/>
        <end position="212"/>
    </location>
</feature>
<dbReference type="RefSeq" id="WP_011319292.1">
    <property type="nucleotide sequence ID" value="NZ_JACKZP010000034.1"/>
</dbReference>
<protein>
    <submittedName>
        <fullName evidence="2">Uncharacterized protein</fullName>
    </submittedName>
</protein>
<evidence type="ECO:0000313" key="3">
    <source>
        <dbReference type="Proteomes" id="UP000570851"/>
    </source>
</evidence>
<evidence type="ECO:0000256" key="1">
    <source>
        <dbReference type="SAM" id="Phobius"/>
    </source>
</evidence>
<gene>
    <name evidence="2" type="ORF">GNE12_10960</name>
</gene>
<organism evidence="2 3">
    <name type="scientific">Trichormus variabilis N2B</name>
    <dbReference type="NCBI Taxonomy" id="2681315"/>
    <lineage>
        <taxon>Bacteria</taxon>
        <taxon>Bacillati</taxon>
        <taxon>Cyanobacteriota</taxon>
        <taxon>Cyanophyceae</taxon>
        <taxon>Nostocales</taxon>
        <taxon>Nostocaceae</taxon>
        <taxon>Trichormus</taxon>
    </lineage>
</organism>
<keyword evidence="1" id="KW-0812">Transmembrane</keyword>
<evidence type="ECO:0000313" key="2">
    <source>
        <dbReference type="EMBL" id="MBC1302433.1"/>
    </source>
</evidence>
<reference evidence="2 3" key="1">
    <citation type="submission" date="2019-11" db="EMBL/GenBank/DDBJ databases">
        <title>Comparison of genomes from free-living endosymbiotic cyanobacteria isolated from Azolla.</title>
        <authorList>
            <person name="Thiel T."/>
            <person name="Pratte B."/>
        </authorList>
    </citation>
    <scope>NUCLEOTIDE SEQUENCE [LARGE SCALE GENOMIC DNA]</scope>
    <source>
        <strain evidence="2 3">N2B</strain>
    </source>
</reference>
<name>A0ABR6S889_ANAVA</name>
<feature type="transmembrane region" description="Helical" evidence="1">
    <location>
        <begin position="49"/>
        <end position="73"/>
    </location>
</feature>
<feature type="transmembrane region" description="Helical" evidence="1">
    <location>
        <begin position="85"/>
        <end position="107"/>
    </location>
</feature>
<feature type="transmembrane region" description="Helical" evidence="1">
    <location>
        <begin position="119"/>
        <end position="137"/>
    </location>
</feature>
<feature type="transmembrane region" description="Helical" evidence="1">
    <location>
        <begin position="12"/>
        <end position="37"/>
    </location>
</feature>
<dbReference type="EMBL" id="JACKZP010000034">
    <property type="protein sequence ID" value="MBC1302433.1"/>
    <property type="molecule type" value="Genomic_DNA"/>
</dbReference>
<accession>A0ABR6S889</accession>
<feature type="transmembrane region" description="Helical" evidence="1">
    <location>
        <begin position="149"/>
        <end position="173"/>
    </location>
</feature>
<sequence>MYFDWKKDKLYFFWILGTTIGLVAGLISALFSSVAIYNLPLVGASKGLINFLSSAIAGLILGFCQGIALAKLLKHQELSTNIRRLTIKWILATTIAFSLGGQVTSLWTNLDGTLTPQMLVFKLSLILFLIGLAQGIVMQWSIKKISQWLLIHILSILASVLVGVFLFFLTISIGGGLSGGGLGVLVYAFLIAPLLISVSTGIIYGSITILFLPNLLKNDI</sequence>
<comment type="caution">
    <text evidence="2">The sequence shown here is derived from an EMBL/GenBank/DDBJ whole genome shotgun (WGS) entry which is preliminary data.</text>
</comment>
<dbReference type="Proteomes" id="UP000570851">
    <property type="component" value="Unassembled WGS sequence"/>
</dbReference>
<dbReference type="GeneID" id="58725210"/>
<proteinExistence type="predicted"/>
<keyword evidence="1" id="KW-0472">Membrane</keyword>
<keyword evidence="1" id="KW-1133">Transmembrane helix</keyword>
<keyword evidence="3" id="KW-1185">Reference proteome</keyword>